<dbReference type="InterPro" id="IPR051135">
    <property type="entry name" value="Gal/GlcNAc/GalNAc_ST"/>
</dbReference>
<evidence type="ECO:0000256" key="11">
    <source>
        <dbReference type="ARBA" id="ARBA00036278"/>
    </source>
</evidence>
<evidence type="ECO:0000259" key="14">
    <source>
        <dbReference type="Pfam" id="PF00685"/>
    </source>
</evidence>
<dbReference type="Gene3D" id="3.40.50.300">
    <property type="entry name" value="P-loop containing nucleotide triphosphate hydrolases"/>
    <property type="match status" value="1"/>
</dbReference>
<keyword evidence="16" id="KW-1185">Reference proteome</keyword>
<evidence type="ECO:0000256" key="7">
    <source>
        <dbReference type="ARBA" id="ARBA00023034"/>
    </source>
</evidence>
<protein>
    <recommendedName>
        <fullName evidence="13">Sulfotransferase</fullName>
        <ecNumber evidence="13">2.8.2.-</ecNumber>
    </recommendedName>
</protein>
<dbReference type="GO" id="GO:0045130">
    <property type="term" value="F:keratan sulfotransferase activity"/>
    <property type="evidence" value="ECO:0007669"/>
    <property type="project" value="UniProtKB-EC"/>
</dbReference>
<name>A0A3N0XQ19_ANAGA</name>
<comment type="subcellular location">
    <subcellularLocation>
        <location evidence="1">Golgi apparatus membrane</location>
        <topology evidence="1">Single-pass type II membrane protein</topology>
    </subcellularLocation>
</comment>
<dbReference type="GO" id="GO:0006044">
    <property type="term" value="P:N-acetylglucosamine metabolic process"/>
    <property type="evidence" value="ECO:0007669"/>
    <property type="project" value="TreeGrafter"/>
</dbReference>
<dbReference type="AlphaFoldDB" id="A0A3N0XQ19"/>
<dbReference type="InterPro" id="IPR027417">
    <property type="entry name" value="P-loop_NTPase"/>
</dbReference>
<reference evidence="15 16" key="1">
    <citation type="submission" date="2018-10" db="EMBL/GenBank/DDBJ databases">
        <title>Genome assembly for a Yunnan-Guizhou Plateau 3E fish, Anabarilius grahami (Regan), and its evolutionary and genetic applications.</title>
        <authorList>
            <person name="Jiang W."/>
        </authorList>
    </citation>
    <scope>NUCLEOTIDE SEQUENCE [LARGE SCALE GENOMIC DNA]</scope>
    <source>
        <strain evidence="15">AG-KIZ</strain>
        <tissue evidence="15">Muscle</tissue>
    </source>
</reference>
<evidence type="ECO:0000256" key="4">
    <source>
        <dbReference type="ARBA" id="ARBA00022692"/>
    </source>
</evidence>
<keyword evidence="5" id="KW-0735">Signal-anchor</keyword>
<dbReference type="GO" id="GO:0001517">
    <property type="term" value="F:N-acetylglucosamine 6-O-sulfotransferase activity"/>
    <property type="evidence" value="ECO:0007669"/>
    <property type="project" value="TreeGrafter"/>
</dbReference>
<dbReference type="PANTHER" id="PTHR10704">
    <property type="entry name" value="CARBOHYDRATE SULFOTRANSFERASE"/>
    <property type="match status" value="1"/>
</dbReference>
<dbReference type="FunFam" id="3.40.50.300:FF:000938">
    <property type="entry name" value="Sulfotransferase"/>
    <property type="match status" value="1"/>
</dbReference>
<proteinExistence type="inferred from homology"/>
<dbReference type="GO" id="GO:0006790">
    <property type="term" value="P:sulfur compound metabolic process"/>
    <property type="evidence" value="ECO:0007669"/>
    <property type="project" value="TreeGrafter"/>
</dbReference>
<evidence type="ECO:0000256" key="10">
    <source>
        <dbReference type="ARBA" id="ARBA00023277"/>
    </source>
</evidence>
<keyword evidence="6" id="KW-1133">Transmembrane helix</keyword>
<feature type="domain" description="Sulfotransferase" evidence="14">
    <location>
        <begin position="85"/>
        <end position="403"/>
    </location>
</feature>
<keyword evidence="7" id="KW-0333">Golgi apparatus</keyword>
<dbReference type="InterPro" id="IPR000863">
    <property type="entry name" value="Sulfotransferase_dom"/>
</dbReference>
<evidence type="ECO:0000256" key="12">
    <source>
        <dbReference type="ARBA" id="ARBA00049862"/>
    </source>
</evidence>
<evidence type="ECO:0000256" key="6">
    <source>
        <dbReference type="ARBA" id="ARBA00022989"/>
    </source>
</evidence>
<comment type="similarity">
    <text evidence="2">Belongs to the sulfotransferase 1 family. Gal/GlcNAc/GalNAc subfamily.</text>
</comment>
<comment type="catalytic activity">
    <reaction evidence="12">
        <text>chondroitin beta-D-glucuronate + n 3'-phosphoadenylyl sulfate = chondroitin 6'-sulfate + n adenosine 3',5'-bisphosphate + n H(+)</text>
        <dbReference type="Rhea" id="RHEA:11108"/>
        <dbReference type="Rhea" id="RHEA-COMP:9827"/>
        <dbReference type="Rhea" id="RHEA-COMP:9828"/>
        <dbReference type="ChEBI" id="CHEBI:15378"/>
        <dbReference type="ChEBI" id="CHEBI:57652"/>
        <dbReference type="ChEBI" id="CHEBI:58339"/>
        <dbReference type="ChEBI" id="CHEBI:58343"/>
        <dbReference type="ChEBI" id="CHEBI:62065"/>
        <dbReference type="EC" id="2.8.2.17"/>
    </reaction>
    <physiologicalReaction direction="left-to-right" evidence="12">
        <dbReference type="Rhea" id="RHEA:11109"/>
    </physiologicalReaction>
</comment>
<evidence type="ECO:0000256" key="3">
    <source>
        <dbReference type="ARBA" id="ARBA00022679"/>
    </source>
</evidence>
<keyword evidence="8" id="KW-0472">Membrane</keyword>
<keyword evidence="10" id="KW-0119">Carbohydrate metabolism</keyword>
<evidence type="ECO:0000256" key="13">
    <source>
        <dbReference type="RuleBase" id="RU361155"/>
    </source>
</evidence>
<evidence type="ECO:0000256" key="9">
    <source>
        <dbReference type="ARBA" id="ARBA00023180"/>
    </source>
</evidence>
<dbReference type="Proteomes" id="UP000281406">
    <property type="component" value="Unassembled WGS sequence"/>
</dbReference>
<dbReference type="GO" id="GO:0000139">
    <property type="term" value="C:Golgi membrane"/>
    <property type="evidence" value="ECO:0007669"/>
    <property type="project" value="UniProtKB-SubCell"/>
</dbReference>
<dbReference type="PANTHER" id="PTHR10704:SF60">
    <property type="entry name" value="CARBOHYDRATE SULFOTRANSFERASE 3"/>
    <property type="match status" value="1"/>
</dbReference>
<evidence type="ECO:0000256" key="8">
    <source>
        <dbReference type="ARBA" id="ARBA00023136"/>
    </source>
</evidence>
<keyword evidence="4" id="KW-0812">Transmembrane</keyword>
<evidence type="ECO:0000256" key="1">
    <source>
        <dbReference type="ARBA" id="ARBA00004323"/>
    </source>
</evidence>
<dbReference type="EMBL" id="RJVU01067364">
    <property type="protein sequence ID" value="ROI83848.1"/>
    <property type="molecule type" value="Genomic_DNA"/>
</dbReference>
<evidence type="ECO:0000313" key="16">
    <source>
        <dbReference type="Proteomes" id="UP000281406"/>
    </source>
</evidence>
<sequence>MRIKYTISVIFIVALVIIEKENNIISKVSDKLTPLALLNPSLLSAPQHNDSADVSSDQHMNHHLVNSTWSIQESALPASSTGGRKHILLLATTRTGSSFVGEFFNQQGSNMFYLFEPLWHVERMLSVETGGTNATVAGPAYRDVLHQLFLCNFSLLESFIEPPPEDHVTAALFRRESSQSLCEESVCTPFVRKVFERYHCRERRCGPLNLTLASQSCMQKEHHAIKSVRVRQLETLRPLAEDPRLDMKFIQLVRDPRAVLASRMVAFSSKYKIWKRWAVDEELPVDEDEVRKLKGNCDNIRMSAEIGLKQPPWLRGRYMLVRYEDIARFPMAKAAEMYSFIGIPFTATVEEWILKNTQASKEVSGVYSTQKNSSEQVEKWRFNIPFKLVQLVQKVCGPTMTLFGYKFAENKEMLIDKSLSGSSAVPKLKPLSAHLFSEDAMTHPLSCNFTSFQTSHQKLERKGQNVCVSMIPGGQLDVLEKLDILCTDCSQFVVDDFSMRLIQVSGAAFDDFPAVVLFLGLTCH</sequence>
<dbReference type="SUPFAM" id="SSF52540">
    <property type="entry name" value="P-loop containing nucleoside triphosphate hydrolases"/>
    <property type="match status" value="1"/>
</dbReference>
<evidence type="ECO:0000313" key="15">
    <source>
        <dbReference type="EMBL" id="ROI83848.1"/>
    </source>
</evidence>
<organism evidence="15 16">
    <name type="scientific">Anabarilius grahami</name>
    <name type="common">Kanglang fish</name>
    <name type="synonym">Barilius grahami</name>
    <dbReference type="NCBI Taxonomy" id="495550"/>
    <lineage>
        <taxon>Eukaryota</taxon>
        <taxon>Metazoa</taxon>
        <taxon>Chordata</taxon>
        <taxon>Craniata</taxon>
        <taxon>Vertebrata</taxon>
        <taxon>Euteleostomi</taxon>
        <taxon>Actinopterygii</taxon>
        <taxon>Neopterygii</taxon>
        <taxon>Teleostei</taxon>
        <taxon>Ostariophysi</taxon>
        <taxon>Cypriniformes</taxon>
        <taxon>Xenocyprididae</taxon>
        <taxon>Xenocypridinae</taxon>
        <taxon>Xenocypridinae incertae sedis</taxon>
        <taxon>Anabarilius</taxon>
    </lineage>
</organism>
<keyword evidence="9" id="KW-0325">Glycoprotein</keyword>
<dbReference type="Pfam" id="PF00685">
    <property type="entry name" value="Sulfotransfer_1"/>
    <property type="match status" value="1"/>
</dbReference>
<dbReference type="EC" id="2.8.2.-" evidence="13"/>
<accession>A0A3N0XQ19</accession>
<dbReference type="OrthoDB" id="6138663at2759"/>
<gene>
    <name evidence="15" type="ORF">DPX16_14790</name>
</gene>
<evidence type="ECO:0000256" key="2">
    <source>
        <dbReference type="ARBA" id="ARBA00005530"/>
    </source>
</evidence>
<comment type="catalytic activity">
    <reaction evidence="11">
        <text>3'-phosphoadenylyl sulfate + keratan = adenosine 3',5'-bisphosphate + keratan 6'-sulfate.</text>
        <dbReference type="EC" id="2.8.2.21"/>
    </reaction>
</comment>
<evidence type="ECO:0000256" key="5">
    <source>
        <dbReference type="ARBA" id="ARBA00022968"/>
    </source>
</evidence>
<keyword evidence="3 13" id="KW-0808">Transferase</keyword>
<dbReference type="GO" id="GO:0008459">
    <property type="term" value="F:chondroitin 6-sulfotransferase activity"/>
    <property type="evidence" value="ECO:0007669"/>
    <property type="project" value="UniProtKB-EC"/>
</dbReference>
<comment type="caution">
    <text evidence="15">The sequence shown here is derived from an EMBL/GenBank/DDBJ whole genome shotgun (WGS) entry which is preliminary data.</text>
</comment>